<reference evidence="1 2" key="1">
    <citation type="submission" date="2016-10" db="EMBL/GenBank/DDBJ databases">
        <title>Comparative genome analysis of multiple Pseudomonas spp. focuses on biocontrol and plant growth promoting traits.</title>
        <authorList>
            <person name="Tao X.-Y."/>
            <person name="Taylor C.G."/>
        </authorList>
    </citation>
    <scope>NUCLEOTIDE SEQUENCE [LARGE SCALE GENOMIC DNA]</scope>
    <source>
        <strain evidence="1 2">36G2</strain>
    </source>
</reference>
<evidence type="ECO:0000313" key="2">
    <source>
        <dbReference type="Proteomes" id="UP000283619"/>
    </source>
</evidence>
<gene>
    <name evidence="1" type="ORF">BK673_22525</name>
</gene>
<organism evidence="1 2">
    <name type="scientific">Pseudomonas fluorescens</name>
    <dbReference type="NCBI Taxonomy" id="294"/>
    <lineage>
        <taxon>Bacteria</taxon>
        <taxon>Pseudomonadati</taxon>
        <taxon>Pseudomonadota</taxon>
        <taxon>Gammaproteobacteria</taxon>
        <taxon>Pseudomonadales</taxon>
        <taxon>Pseudomonadaceae</taxon>
        <taxon>Pseudomonas</taxon>
    </lineage>
</organism>
<dbReference type="AlphaFoldDB" id="A0A423P1P5"/>
<proteinExistence type="predicted"/>
<dbReference type="Proteomes" id="UP000283619">
    <property type="component" value="Unassembled WGS sequence"/>
</dbReference>
<evidence type="ECO:0000313" key="1">
    <source>
        <dbReference type="EMBL" id="ROO05030.1"/>
    </source>
</evidence>
<accession>A0A423P1P5</accession>
<name>A0A423P1P5_PSEFL</name>
<dbReference type="EMBL" id="MOBZ01000018">
    <property type="protein sequence ID" value="ROO05030.1"/>
    <property type="molecule type" value="Genomic_DNA"/>
</dbReference>
<comment type="caution">
    <text evidence="1">The sequence shown here is derived from an EMBL/GenBank/DDBJ whole genome shotgun (WGS) entry which is preliminary data.</text>
</comment>
<protein>
    <submittedName>
        <fullName evidence="1">Uncharacterized protein</fullName>
    </submittedName>
</protein>
<sequence>MMGLRLGLPRRKVAGGVGFSDFWRLVWAQPAVYLDQPLAVCAATTRIFRIRPKRRILCFVKAFYKKIEEHI</sequence>